<sequence>FFARFAAALPIASYAGDPRNALSPIDSPEPAHEPGRPPAELRGTHRQSAAGSCLSISMADPGTGGPESGRGWPGLVSGQSRDRRGAAGAKPVVARQSGTAVHRHAAHPGRLSAVGDRHHHHLRRFGGRADRPVLDGDPWRAAERAALHPDADRGDHRHGVAPCVGRLLCRGDSSGGRHLRRCGPPSAGGPGRWLRRRVGRLCGQSVPRRQRRPDPGHHRTGGPSDRSVLRRQHRGQLVLHRRCGDRLHPHRLVPDRPGDRAAPGRLDPARRRPGRRRGEDPPHRRREARTGLGGPDHTGHDRRLGRRDLPARLALHGRRRRAGTALQSSVPLAGGLLRPDLLHGGRGFRRG</sequence>
<feature type="region of interest" description="Disordered" evidence="1">
    <location>
        <begin position="16"/>
        <end position="106"/>
    </location>
</feature>
<dbReference type="WBParaSite" id="PTRK_0001776100.1">
    <property type="protein sequence ID" value="PTRK_0001776100.1"/>
    <property type="gene ID" value="PTRK_0001776100"/>
</dbReference>
<feature type="region of interest" description="Disordered" evidence="1">
    <location>
        <begin position="174"/>
        <end position="308"/>
    </location>
</feature>
<protein>
    <submittedName>
        <fullName evidence="3">Efflux ABC transporter, permease protein</fullName>
    </submittedName>
</protein>
<organism evidence="2 3">
    <name type="scientific">Parastrongyloides trichosuri</name>
    <name type="common">Possum-specific nematode worm</name>
    <dbReference type="NCBI Taxonomy" id="131310"/>
    <lineage>
        <taxon>Eukaryota</taxon>
        <taxon>Metazoa</taxon>
        <taxon>Ecdysozoa</taxon>
        <taxon>Nematoda</taxon>
        <taxon>Chromadorea</taxon>
        <taxon>Rhabditida</taxon>
        <taxon>Tylenchina</taxon>
        <taxon>Panagrolaimomorpha</taxon>
        <taxon>Strongyloidoidea</taxon>
        <taxon>Strongyloididae</taxon>
        <taxon>Parastrongyloides</taxon>
    </lineage>
</organism>
<feature type="compositionally biased region" description="Basic and acidic residues" evidence="1">
    <location>
        <begin position="297"/>
        <end position="308"/>
    </location>
</feature>
<name>A0A0N5A6W6_PARTI</name>
<evidence type="ECO:0000313" key="3">
    <source>
        <dbReference type="WBParaSite" id="PTRK_0001776100.1"/>
    </source>
</evidence>
<keyword evidence="2" id="KW-1185">Reference proteome</keyword>
<feature type="compositionally biased region" description="Gly residues" evidence="1">
    <location>
        <begin position="62"/>
        <end position="72"/>
    </location>
</feature>
<dbReference type="AlphaFoldDB" id="A0A0N5A6W6"/>
<feature type="compositionally biased region" description="Basic and acidic residues" evidence="1">
    <location>
        <begin position="242"/>
        <end position="259"/>
    </location>
</feature>
<reference evidence="3" key="1">
    <citation type="submission" date="2017-02" db="UniProtKB">
        <authorList>
            <consortium name="WormBaseParasite"/>
        </authorList>
    </citation>
    <scope>IDENTIFICATION</scope>
</reference>
<feature type="compositionally biased region" description="Basic residues" evidence="1">
    <location>
        <begin position="229"/>
        <end position="241"/>
    </location>
</feature>
<evidence type="ECO:0000256" key="1">
    <source>
        <dbReference type="SAM" id="MobiDB-lite"/>
    </source>
</evidence>
<accession>A0A0N5A6W6</accession>
<dbReference type="Proteomes" id="UP000038045">
    <property type="component" value="Unplaced"/>
</dbReference>
<evidence type="ECO:0000313" key="2">
    <source>
        <dbReference type="Proteomes" id="UP000038045"/>
    </source>
</evidence>
<proteinExistence type="predicted"/>